<evidence type="ECO:0000313" key="1">
    <source>
        <dbReference type="EMBL" id="CAF3664266.1"/>
    </source>
</evidence>
<evidence type="ECO:0000313" key="3">
    <source>
        <dbReference type="Proteomes" id="UP000663838"/>
    </source>
</evidence>
<dbReference type="EMBL" id="CAJNYV010004298">
    <property type="protein sequence ID" value="CAF3664266.1"/>
    <property type="molecule type" value="Genomic_DNA"/>
</dbReference>
<comment type="caution">
    <text evidence="2">The sequence shown here is derived from an EMBL/GenBank/DDBJ whole genome shotgun (WGS) entry which is preliminary data.</text>
</comment>
<dbReference type="AlphaFoldDB" id="A0A821VDG1"/>
<name>A0A821VDG1_9BILA</name>
<protein>
    <submittedName>
        <fullName evidence="2">Uncharacterized protein</fullName>
    </submittedName>
</protein>
<gene>
    <name evidence="1" type="ORF">KIK155_LOCUS24240</name>
    <name evidence="2" type="ORF">TOA249_LOCUS31012</name>
</gene>
<sequence length="162" mass="18472">MDWDLFIVAGGSVVSSLLVQPSTANSSDIDLFFLKQNPLLFKKAIDELECRLQNKYFIRRKTIWLNRLVQFDLYRKIIINDILNGKKFIPSVVIQLICPTTAPLTISQIIHSFNLDIGAAAFNSKQVIISFSCLQALNTGHTICYAIPHNPSQFMRRVLRFL</sequence>
<proteinExistence type="predicted"/>
<accession>A0A821VDG1</accession>
<evidence type="ECO:0000313" key="2">
    <source>
        <dbReference type="EMBL" id="CAF4905653.1"/>
    </source>
</evidence>
<dbReference type="Proteomes" id="UP000663865">
    <property type="component" value="Unassembled WGS sequence"/>
</dbReference>
<organism evidence="2 3">
    <name type="scientific">Rotaria socialis</name>
    <dbReference type="NCBI Taxonomy" id="392032"/>
    <lineage>
        <taxon>Eukaryota</taxon>
        <taxon>Metazoa</taxon>
        <taxon>Spiralia</taxon>
        <taxon>Gnathifera</taxon>
        <taxon>Rotifera</taxon>
        <taxon>Eurotatoria</taxon>
        <taxon>Bdelloidea</taxon>
        <taxon>Philodinida</taxon>
        <taxon>Philodinidae</taxon>
        <taxon>Rotaria</taxon>
    </lineage>
</organism>
<dbReference type="Proteomes" id="UP000663838">
    <property type="component" value="Unassembled WGS sequence"/>
</dbReference>
<dbReference type="EMBL" id="CAJOBS010005849">
    <property type="protein sequence ID" value="CAF4905653.1"/>
    <property type="molecule type" value="Genomic_DNA"/>
</dbReference>
<reference evidence="2" key="1">
    <citation type="submission" date="2021-02" db="EMBL/GenBank/DDBJ databases">
        <authorList>
            <person name="Nowell W R."/>
        </authorList>
    </citation>
    <scope>NUCLEOTIDE SEQUENCE</scope>
</reference>